<evidence type="ECO:0000259" key="1">
    <source>
        <dbReference type="Pfam" id="PF18803"/>
    </source>
</evidence>
<dbReference type="Proteomes" id="UP001218188">
    <property type="component" value="Unassembled WGS sequence"/>
</dbReference>
<sequence>MPVLCIPRFSIPSPFASLSETSLAAIEQGNTRLSHPAAGRALLQMAQSREARSLSEIANDPDIPMEAAVELEQPGSPNNQAPRAEEPRGRHCDFCSTPLDAAARFFRCGDCDSGPTLLCEWEWSHSLGNWVTGNIDTLQLGRRIAVHCGNCCVQLAEPGRGIPIGAVLCRRCDTSVLCRRCDTSVLCRQCCAEAHACMPLHHLQTWTGDEWELTTLRDIGFVYQMGHGGNACETPTIRISSLMVISDQSGNHFLNLRYCNCGKYSVDGETSPGKWLQIRRNSWFASALKHDGVCATFRVLAERRSA</sequence>
<reference evidence="2" key="1">
    <citation type="submission" date="2023-03" db="EMBL/GenBank/DDBJ databases">
        <title>Massive genome expansion in bonnet fungi (Mycena s.s.) driven by repeated elements and novel gene families across ecological guilds.</title>
        <authorList>
            <consortium name="Lawrence Berkeley National Laboratory"/>
            <person name="Harder C.B."/>
            <person name="Miyauchi S."/>
            <person name="Viragh M."/>
            <person name="Kuo A."/>
            <person name="Thoen E."/>
            <person name="Andreopoulos B."/>
            <person name="Lu D."/>
            <person name="Skrede I."/>
            <person name="Drula E."/>
            <person name="Henrissat B."/>
            <person name="Morin E."/>
            <person name="Kohler A."/>
            <person name="Barry K."/>
            <person name="LaButti K."/>
            <person name="Morin E."/>
            <person name="Salamov A."/>
            <person name="Lipzen A."/>
            <person name="Mereny Z."/>
            <person name="Hegedus B."/>
            <person name="Baldrian P."/>
            <person name="Stursova M."/>
            <person name="Weitz H."/>
            <person name="Taylor A."/>
            <person name="Grigoriev I.V."/>
            <person name="Nagy L.G."/>
            <person name="Martin F."/>
            <person name="Kauserud H."/>
        </authorList>
    </citation>
    <scope>NUCLEOTIDE SEQUENCE</scope>
    <source>
        <strain evidence="2">CBHHK200</strain>
    </source>
</reference>
<gene>
    <name evidence="2" type="ORF">C8F04DRAFT_1277051</name>
</gene>
<keyword evidence="3" id="KW-1185">Reference proteome</keyword>
<organism evidence="2 3">
    <name type="scientific">Mycena alexandri</name>
    <dbReference type="NCBI Taxonomy" id="1745969"/>
    <lineage>
        <taxon>Eukaryota</taxon>
        <taxon>Fungi</taxon>
        <taxon>Dikarya</taxon>
        <taxon>Basidiomycota</taxon>
        <taxon>Agaricomycotina</taxon>
        <taxon>Agaricomycetes</taxon>
        <taxon>Agaricomycetidae</taxon>
        <taxon>Agaricales</taxon>
        <taxon>Marasmiineae</taxon>
        <taxon>Mycenaceae</taxon>
        <taxon>Mycena</taxon>
    </lineage>
</organism>
<protein>
    <recommendedName>
        <fullName evidence="1">CxC2-like cysteine cluster KDZ transposase-associated domain-containing protein</fullName>
    </recommendedName>
</protein>
<feature type="domain" description="CxC2-like cysteine cluster KDZ transposase-associated" evidence="1">
    <location>
        <begin position="216"/>
        <end position="301"/>
    </location>
</feature>
<evidence type="ECO:0000313" key="3">
    <source>
        <dbReference type="Proteomes" id="UP001218188"/>
    </source>
</evidence>
<name>A0AAD6S089_9AGAR</name>
<evidence type="ECO:0000313" key="2">
    <source>
        <dbReference type="EMBL" id="KAJ7018856.1"/>
    </source>
</evidence>
<accession>A0AAD6S089</accession>
<dbReference type="Pfam" id="PF18803">
    <property type="entry name" value="CxC2"/>
    <property type="match status" value="1"/>
</dbReference>
<dbReference type="AlphaFoldDB" id="A0AAD6S089"/>
<dbReference type="EMBL" id="JARJCM010000319">
    <property type="protein sequence ID" value="KAJ7018856.1"/>
    <property type="molecule type" value="Genomic_DNA"/>
</dbReference>
<proteinExistence type="predicted"/>
<dbReference type="InterPro" id="IPR041457">
    <property type="entry name" value="CxC2_KDZ-assoc"/>
</dbReference>
<comment type="caution">
    <text evidence="2">The sequence shown here is derived from an EMBL/GenBank/DDBJ whole genome shotgun (WGS) entry which is preliminary data.</text>
</comment>